<dbReference type="AlphaFoldDB" id="A0AAV4TV77"/>
<gene>
    <name evidence="1" type="ORF">CEXT_629451</name>
</gene>
<proteinExistence type="predicted"/>
<comment type="caution">
    <text evidence="1">The sequence shown here is derived from an EMBL/GenBank/DDBJ whole genome shotgun (WGS) entry which is preliminary data.</text>
</comment>
<dbReference type="EMBL" id="BPLR01011759">
    <property type="protein sequence ID" value="GIY48845.1"/>
    <property type="molecule type" value="Genomic_DNA"/>
</dbReference>
<dbReference type="Proteomes" id="UP001054945">
    <property type="component" value="Unassembled WGS sequence"/>
</dbReference>
<protein>
    <submittedName>
        <fullName evidence="1">Uncharacterized protein</fullName>
    </submittedName>
</protein>
<name>A0AAV4TV77_CAEEX</name>
<evidence type="ECO:0000313" key="2">
    <source>
        <dbReference type="Proteomes" id="UP001054945"/>
    </source>
</evidence>
<evidence type="ECO:0000313" key="1">
    <source>
        <dbReference type="EMBL" id="GIY48845.1"/>
    </source>
</evidence>
<organism evidence="1 2">
    <name type="scientific">Caerostris extrusa</name>
    <name type="common">Bark spider</name>
    <name type="synonym">Caerostris bankana</name>
    <dbReference type="NCBI Taxonomy" id="172846"/>
    <lineage>
        <taxon>Eukaryota</taxon>
        <taxon>Metazoa</taxon>
        <taxon>Ecdysozoa</taxon>
        <taxon>Arthropoda</taxon>
        <taxon>Chelicerata</taxon>
        <taxon>Arachnida</taxon>
        <taxon>Araneae</taxon>
        <taxon>Araneomorphae</taxon>
        <taxon>Entelegynae</taxon>
        <taxon>Araneoidea</taxon>
        <taxon>Araneidae</taxon>
        <taxon>Caerostris</taxon>
    </lineage>
</organism>
<reference evidence="1 2" key="1">
    <citation type="submission" date="2021-06" db="EMBL/GenBank/DDBJ databases">
        <title>Caerostris extrusa draft genome.</title>
        <authorList>
            <person name="Kono N."/>
            <person name="Arakawa K."/>
        </authorList>
    </citation>
    <scope>NUCLEOTIDE SEQUENCE [LARGE SCALE GENOMIC DNA]</scope>
</reference>
<accession>A0AAV4TV77</accession>
<keyword evidence="2" id="KW-1185">Reference proteome</keyword>
<sequence length="119" mass="13471">MINIYLISVTDFTSLETDFECRDWGLGRKRRISDLSLQIVSQWDGIGVTDGEEMKVWLRQTGNRPSFHHLLSSPLTTFGLNQSNASTRLISNPSTYRQLLEEVRIGGEPPSPQHRKLAG</sequence>